<dbReference type="RefSeq" id="WP_163287767.1">
    <property type="nucleotide sequence ID" value="NZ_JAAGWY010000001.1"/>
</dbReference>
<dbReference type="EMBL" id="JAAGWY010000001">
    <property type="protein sequence ID" value="NEN04663.1"/>
    <property type="molecule type" value="Genomic_DNA"/>
</dbReference>
<gene>
    <name evidence="1" type="ORF">G3T36_02150</name>
</gene>
<sequence>MPIQSNMHLLRGGVITVPDRWTKPIESIWKDERPGRYRIKFDDTVIYLETPSLYEPSRIPDTLIPGNLYIRRGDVMTIPDVGAFEVGAISWVALNRYRVRLDAKSEPSVVLVIENSHLAWRDLGR</sequence>
<evidence type="ECO:0000313" key="1">
    <source>
        <dbReference type="EMBL" id="NEN04663.1"/>
    </source>
</evidence>
<accession>A0A6L9XTG9</accession>
<comment type="caution">
    <text evidence="1">The sequence shown here is derived from an EMBL/GenBank/DDBJ whole genome shotgun (WGS) entry which is preliminary data.</text>
</comment>
<dbReference type="Proteomes" id="UP000474967">
    <property type="component" value="Unassembled WGS sequence"/>
</dbReference>
<proteinExistence type="predicted"/>
<protein>
    <submittedName>
        <fullName evidence="1">Uncharacterized protein</fullName>
    </submittedName>
</protein>
<evidence type="ECO:0000313" key="2">
    <source>
        <dbReference type="Proteomes" id="UP000474967"/>
    </source>
</evidence>
<organism evidence="1 2">
    <name type="scientific">Leifsonia tongyongensis</name>
    <dbReference type="NCBI Taxonomy" id="1268043"/>
    <lineage>
        <taxon>Bacteria</taxon>
        <taxon>Bacillati</taxon>
        <taxon>Actinomycetota</taxon>
        <taxon>Actinomycetes</taxon>
        <taxon>Micrococcales</taxon>
        <taxon>Microbacteriaceae</taxon>
        <taxon>Leifsonia</taxon>
    </lineage>
</organism>
<reference evidence="1 2" key="1">
    <citation type="journal article" date="2014" name="J. Microbiol.">
        <title>Diaminobutyricibacter tongyongensis gen. nov., sp. nov. and Homoserinibacter gongjuensis gen. nov., sp. nov. belong to the family Microbacteriaceae.</title>
        <authorList>
            <person name="Kim S.J."/>
            <person name="Ahn J.H."/>
            <person name="Weon H.Y."/>
            <person name="Hamada M."/>
            <person name="Suzuki K."/>
            <person name="Kwon S.W."/>
        </authorList>
    </citation>
    <scope>NUCLEOTIDE SEQUENCE [LARGE SCALE GENOMIC DNA]</scope>
    <source>
        <strain evidence="1 2">NBRC 108724</strain>
    </source>
</reference>
<dbReference type="AlphaFoldDB" id="A0A6L9XTG9"/>
<keyword evidence="2" id="KW-1185">Reference proteome</keyword>
<name>A0A6L9XTG9_9MICO</name>